<protein>
    <recommendedName>
        <fullName evidence="12 13">Transcription-repair-coupling factor</fullName>
        <shortName evidence="13">TRCF</shortName>
        <ecNumber evidence="13">3.6.4.-</ecNumber>
    </recommendedName>
</protein>
<dbReference type="NCBIfam" id="TIGR00580">
    <property type="entry name" value="mfd"/>
    <property type="match status" value="1"/>
</dbReference>
<dbReference type="InterPro" id="IPR014001">
    <property type="entry name" value="Helicase_ATP-bd"/>
</dbReference>
<dbReference type="PROSITE" id="PS51192">
    <property type="entry name" value="HELICASE_ATP_BIND_1"/>
    <property type="match status" value="1"/>
</dbReference>
<dbReference type="InterPro" id="IPR027417">
    <property type="entry name" value="P-loop_NTPase"/>
</dbReference>
<dbReference type="GO" id="GO:0003678">
    <property type="term" value="F:DNA helicase activity"/>
    <property type="evidence" value="ECO:0007669"/>
    <property type="project" value="TreeGrafter"/>
</dbReference>
<comment type="similarity">
    <text evidence="10 13">In the N-terminal section; belongs to the UvrB family.</text>
</comment>
<keyword evidence="6" id="KW-0347">Helicase</keyword>
<dbReference type="SUPFAM" id="SSF52540">
    <property type="entry name" value="P-loop containing nucleoside triphosphate hydrolases"/>
    <property type="match status" value="3"/>
</dbReference>
<dbReference type="InterPro" id="IPR003711">
    <property type="entry name" value="CarD-like/TRCF_RID"/>
</dbReference>
<dbReference type="SMART" id="SM00490">
    <property type="entry name" value="HELICc"/>
    <property type="match status" value="1"/>
</dbReference>
<evidence type="ECO:0000256" key="6">
    <source>
        <dbReference type="ARBA" id="ARBA00022806"/>
    </source>
</evidence>
<keyword evidence="14" id="KW-0175">Coiled coil</keyword>
<dbReference type="SUPFAM" id="SSF143517">
    <property type="entry name" value="TRCF domain-like"/>
    <property type="match status" value="1"/>
</dbReference>
<dbReference type="Gene3D" id="3.30.2060.10">
    <property type="entry name" value="Penicillin-binding protein 1b domain"/>
    <property type="match status" value="1"/>
</dbReference>
<dbReference type="Gene3D" id="3.40.50.11180">
    <property type="match status" value="1"/>
</dbReference>
<dbReference type="SMART" id="SM00487">
    <property type="entry name" value="DEXDc"/>
    <property type="match status" value="1"/>
</dbReference>
<dbReference type="InterPro" id="IPR047112">
    <property type="entry name" value="RecG/Mfd"/>
</dbReference>
<evidence type="ECO:0000313" key="17">
    <source>
        <dbReference type="EMBL" id="HJC35935.1"/>
    </source>
</evidence>
<feature type="coiled-coil region" evidence="14">
    <location>
        <begin position="229"/>
        <end position="260"/>
    </location>
</feature>
<dbReference type="InterPro" id="IPR005118">
    <property type="entry name" value="TRCF_C"/>
</dbReference>
<dbReference type="InterPro" id="IPR011545">
    <property type="entry name" value="DEAD/DEAH_box_helicase_dom"/>
</dbReference>
<evidence type="ECO:0000256" key="12">
    <source>
        <dbReference type="ARBA" id="ARBA00070128"/>
    </source>
</evidence>
<keyword evidence="9 13" id="KW-0234">DNA repair</keyword>
<comment type="caution">
    <text evidence="17">The sequence shown here is derived from an EMBL/GenBank/DDBJ whole genome shotgun (WGS) entry which is preliminary data.</text>
</comment>
<evidence type="ECO:0000256" key="5">
    <source>
        <dbReference type="ARBA" id="ARBA00022801"/>
    </source>
</evidence>
<gene>
    <name evidence="13 17" type="primary">mfd</name>
    <name evidence="17" type="ORF">H9702_02240</name>
</gene>
<dbReference type="PROSITE" id="PS51194">
    <property type="entry name" value="HELICASE_CTER"/>
    <property type="match status" value="1"/>
</dbReference>
<dbReference type="Gene3D" id="2.40.10.170">
    <property type="match status" value="1"/>
</dbReference>
<dbReference type="Pfam" id="PF03461">
    <property type="entry name" value="TRCF"/>
    <property type="match status" value="1"/>
</dbReference>
<dbReference type="Pfam" id="PF02559">
    <property type="entry name" value="CarD_TRCF_RID"/>
    <property type="match status" value="1"/>
</dbReference>
<dbReference type="InterPro" id="IPR036101">
    <property type="entry name" value="CarD-like/TRCF_RID_sf"/>
</dbReference>
<dbReference type="SMART" id="SM00982">
    <property type="entry name" value="TRCF"/>
    <property type="match status" value="1"/>
</dbReference>
<evidence type="ECO:0000259" key="16">
    <source>
        <dbReference type="PROSITE" id="PS51194"/>
    </source>
</evidence>
<dbReference type="CDD" id="cd17991">
    <property type="entry name" value="DEXHc_TRCF"/>
    <property type="match status" value="1"/>
</dbReference>
<sequence>MNELLKLLADNPALRSLIRGESSLGNLSASEEALLLAAAFKQKPQTMIVVKNNTYTAQRLQERLEPLLHEQALLFVMEESLRVEAIASSPEQKAAQIEVMAKLTEGGPAVLIINAAAFIRFLPAPSVFCDHCIDLRVDDEVDYEGLKRRLQESGYTRVSRVDQPLCYAARGGIIDVYSMNSEHPVRIEFFDNIIDSIRLFDVATQRTIRQVSQARIIPASDILLTDAQLEEIEKQTASAMRKQEKKLDELNRETLREMIEQDLEALRAHLGEARLYPYLAWLGEHHSICDYCPDARVILSSEEEVRDAIKRIQEETITYVQEMSTEGRMLPKFTLFCEEREALMHHPVTSVSMFMNIDHPISSQIATLVSSELPFQQKIDTIVAEARENTVVLCVEKNDARTVTEALNNEEVAYVKDMVDWHRPGIYVSDMPFVEGFQCLNEHIIVYTRRELFPQEKKFVRYHSKFKEATVLQDYMELNVGDYVVHHQHGIGRYMGIITRKEDGKHQDYLRIVYRGNDELLVPLSQFHLIRRFVSKEGVGVKLNKLGSNEWEKTRRKVSEKVEELAGRLVELYALRNEDIGFAFSPDTPLQREFEDQFEYELTEDQQRAVEEIKHDMESPRPMDRLLCGDVGFGKTEVAVRAAFKAVMDNKQVAFLCPTTILSMQHYKTFIDRFRDYPVNIKVINRFVPRKEQNQIIQDMAEGKVDIIIGTHRLLSKDMKWKDLGFLVIDEEQRFGVEHKERIKELKNGIDVLSLSATPIPRTLQMSLVGIRSLSQLNSPPSNRHPVQTYVIERNFNMIREIIQRELARNGQVFYLYNRIEDIYQVARDLRKAFPDIGIGVAHGQMDREDIEDVMMEFNANKYQVLVCTTIIETGIDIPNANTILIEDADRFGLSQLYQIRGRVGRSSRVAYAYLMYRPQKQLNETAMKRLKSIREFTQLGSGYKIAMRDLTIRGAGDLLGPQQAGFIDSVGIDMYMEMLHDAIARHRGLKQEEKEETPVRSTNLQVDAYIPDQFAPEDGDKISLYQQIEKIHTAEELHRLMDEVKDLFGKLPNEVRLLFEKKQLDLLAAQPHVEEFKETPRELRIIFTKEWSDHVDGVKLFERMNQISRLIRLNYKEGRVSLSIPKSRRQLEISIEALMESAQFQTNA</sequence>
<reference evidence="17" key="1">
    <citation type="journal article" date="2021" name="PeerJ">
        <title>Extensive microbial diversity within the chicken gut microbiome revealed by metagenomics and culture.</title>
        <authorList>
            <person name="Gilroy R."/>
            <person name="Ravi A."/>
            <person name="Getino M."/>
            <person name="Pursley I."/>
            <person name="Horton D.L."/>
            <person name="Alikhan N.F."/>
            <person name="Baker D."/>
            <person name="Gharbi K."/>
            <person name="Hall N."/>
            <person name="Watson M."/>
            <person name="Adriaenssens E.M."/>
            <person name="Foster-Nyarko E."/>
            <person name="Jarju S."/>
            <person name="Secka A."/>
            <person name="Antonio M."/>
            <person name="Oren A."/>
            <person name="Chaudhuri R.R."/>
            <person name="La Ragione R."/>
            <person name="Hildebrand F."/>
            <person name="Pallen M.J."/>
        </authorList>
    </citation>
    <scope>NUCLEOTIDE SEQUENCE</scope>
    <source>
        <strain evidence="17">CHK187-11901</strain>
    </source>
</reference>
<dbReference type="GO" id="GO:0006355">
    <property type="term" value="P:regulation of DNA-templated transcription"/>
    <property type="evidence" value="ECO:0007669"/>
    <property type="project" value="UniProtKB-UniRule"/>
</dbReference>
<feature type="domain" description="Helicase C-terminal" evidence="16">
    <location>
        <begin position="791"/>
        <end position="952"/>
    </location>
</feature>
<dbReference type="Pfam" id="PF00270">
    <property type="entry name" value="DEAD"/>
    <property type="match status" value="1"/>
</dbReference>
<evidence type="ECO:0000256" key="11">
    <source>
        <dbReference type="ARBA" id="ARBA00061399"/>
    </source>
</evidence>
<comment type="function">
    <text evidence="13">Couples transcription and DNA repair by recognizing RNA polymerase (RNAP) stalled at DNA lesions. Mediates ATP-dependent release of RNAP and its truncated transcript from the DNA, and recruitment of nucleotide excision repair machinery to the damaged site.</text>
</comment>
<evidence type="ECO:0000256" key="14">
    <source>
        <dbReference type="SAM" id="Coils"/>
    </source>
</evidence>
<evidence type="ECO:0000256" key="2">
    <source>
        <dbReference type="ARBA" id="ARBA00022490"/>
    </source>
</evidence>
<dbReference type="Proteomes" id="UP000823896">
    <property type="component" value="Unassembled WGS sequence"/>
</dbReference>
<evidence type="ECO:0000256" key="4">
    <source>
        <dbReference type="ARBA" id="ARBA00022763"/>
    </source>
</evidence>
<dbReference type="InterPro" id="IPR004576">
    <property type="entry name" value="Mfd"/>
</dbReference>
<keyword evidence="8 13" id="KW-0238">DNA-binding</keyword>
<dbReference type="GO" id="GO:0016787">
    <property type="term" value="F:hydrolase activity"/>
    <property type="evidence" value="ECO:0007669"/>
    <property type="project" value="UniProtKB-KW"/>
</dbReference>
<dbReference type="EMBL" id="DWWM01000011">
    <property type="protein sequence ID" value="HJC35935.1"/>
    <property type="molecule type" value="Genomic_DNA"/>
</dbReference>
<evidence type="ECO:0000256" key="3">
    <source>
        <dbReference type="ARBA" id="ARBA00022741"/>
    </source>
</evidence>
<dbReference type="PANTHER" id="PTHR47964:SF1">
    <property type="entry name" value="ATP-DEPENDENT DNA HELICASE HOMOLOG RECG, CHLOROPLASTIC"/>
    <property type="match status" value="1"/>
</dbReference>
<dbReference type="GO" id="GO:0003684">
    <property type="term" value="F:damaged DNA binding"/>
    <property type="evidence" value="ECO:0007669"/>
    <property type="project" value="InterPro"/>
</dbReference>
<keyword evidence="3 13" id="KW-0547">Nucleotide-binding</keyword>
<dbReference type="InterPro" id="IPR041471">
    <property type="entry name" value="UvrB_inter"/>
</dbReference>
<dbReference type="PANTHER" id="PTHR47964">
    <property type="entry name" value="ATP-DEPENDENT DNA HELICASE HOMOLOG RECG, CHLOROPLASTIC"/>
    <property type="match status" value="1"/>
</dbReference>
<dbReference type="Pfam" id="PF17757">
    <property type="entry name" value="UvrB_inter"/>
    <property type="match status" value="1"/>
</dbReference>
<keyword evidence="5 13" id="KW-0378">Hydrolase</keyword>
<evidence type="ECO:0000256" key="8">
    <source>
        <dbReference type="ARBA" id="ARBA00023125"/>
    </source>
</evidence>
<dbReference type="EC" id="3.6.4.-" evidence="13"/>
<evidence type="ECO:0000256" key="1">
    <source>
        <dbReference type="ARBA" id="ARBA00004496"/>
    </source>
</evidence>
<dbReference type="GO" id="GO:0005524">
    <property type="term" value="F:ATP binding"/>
    <property type="evidence" value="ECO:0007669"/>
    <property type="project" value="UniProtKB-UniRule"/>
</dbReference>
<dbReference type="InterPro" id="IPR037235">
    <property type="entry name" value="TRCF-like_C_D7"/>
</dbReference>
<dbReference type="InterPro" id="IPR001650">
    <property type="entry name" value="Helicase_C-like"/>
</dbReference>
<evidence type="ECO:0000256" key="13">
    <source>
        <dbReference type="HAMAP-Rule" id="MF_00969"/>
    </source>
</evidence>
<keyword evidence="7 13" id="KW-0067">ATP-binding</keyword>
<reference evidence="17" key="2">
    <citation type="submission" date="2021-04" db="EMBL/GenBank/DDBJ databases">
        <authorList>
            <person name="Gilroy R."/>
        </authorList>
    </citation>
    <scope>NUCLEOTIDE SEQUENCE</scope>
    <source>
        <strain evidence="17">CHK187-11901</strain>
    </source>
</reference>
<dbReference type="SUPFAM" id="SSF141259">
    <property type="entry name" value="CarD-like"/>
    <property type="match status" value="1"/>
</dbReference>
<dbReference type="SMART" id="SM01058">
    <property type="entry name" value="CarD_TRCF"/>
    <property type="match status" value="1"/>
</dbReference>
<dbReference type="Gene3D" id="3.40.50.300">
    <property type="entry name" value="P-loop containing nucleotide triphosphate hydrolases"/>
    <property type="match status" value="2"/>
</dbReference>
<comment type="subcellular location">
    <subcellularLocation>
        <location evidence="1 13">Cytoplasm</location>
    </subcellularLocation>
</comment>
<dbReference type="GO" id="GO:0005737">
    <property type="term" value="C:cytoplasm"/>
    <property type="evidence" value="ECO:0007669"/>
    <property type="project" value="UniProtKB-SubCell"/>
</dbReference>
<name>A0A9D2NP35_9FIRM</name>
<evidence type="ECO:0000256" key="9">
    <source>
        <dbReference type="ARBA" id="ARBA00023204"/>
    </source>
</evidence>
<evidence type="ECO:0000313" key="18">
    <source>
        <dbReference type="Proteomes" id="UP000823896"/>
    </source>
</evidence>
<dbReference type="GO" id="GO:0000716">
    <property type="term" value="P:transcription-coupled nucleotide-excision repair, DNA damage recognition"/>
    <property type="evidence" value="ECO:0007669"/>
    <property type="project" value="UniProtKB-UniRule"/>
</dbReference>
<dbReference type="Gene3D" id="3.90.1150.50">
    <property type="entry name" value="Transcription-repair-coupling factor, D7 domain"/>
    <property type="match status" value="1"/>
</dbReference>
<keyword evidence="4 13" id="KW-0227">DNA damage</keyword>
<dbReference type="Pfam" id="PF00271">
    <property type="entry name" value="Helicase_C"/>
    <property type="match status" value="1"/>
</dbReference>
<dbReference type="FunFam" id="3.40.50.300:FF:000546">
    <property type="entry name" value="Transcription-repair-coupling factor"/>
    <property type="match status" value="1"/>
</dbReference>
<evidence type="ECO:0000256" key="10">
    <source>
        <dbReference type="ARBA" id="ARBA00061104"/>
    </source>
</evidence>
<evidence type="ECO:0000256" key="7">
    <source>
        <dbReference type="ARBA" id="ARBA00022840"/>
    </source>
</evidence>
<dbReference type="AlphaFoldDB" id="A0A9D2NP35"/>
<keyword evidence="2 13" id="KW-0963">Cytoplasm</keyword>
<accession>A0A9D2NP35</accession>
<dbReference type="HAMAP" id="MF_00969">
    <property type="entry name" value="TRCF"/>
    <property type="match status" value="1"/>
</dbReference>
<evidence type="ECO:0000259" key="15">
    <source>
        <dbReference type="PROSITE" id="PS51192"/>
    </source>
</evidence>
<organism evidence="17 18">
    <name type="scientific">Candidatus Merdibacter merdavium</name>
    <dbReference type="NCBI Taxonomy" id="2838692"/>
    <lineage>
        <taxon>Bacteria</taxon>
        <taxon>Bacillati</taxon>
        <taxon>Bacillota</taxon>
        <taxon>Erysipelotrichia</taxon>
        <taxon>Erysipelotrichales</taxon>
        <taxon>Erysipelotrichaceae</taxon>
        <taxon>Merdibacter</taxon>
    </lineage>
</organism>
<comment type="similarity">
    <text evidence="11 13">In the C-terminal section; belongs to the helicase family. RecG subfamily.</text>
</comment>
<feature type="domain" description="Helicase ATP-binding" evidence="15">
    <location>
        <begin position="616"/>
        <end position="777"/>
    </location>
</feature>
<proteinExistence type="inferred from homology"/>